<sequence>MSKIIETFYTENNIPAFLLKQKMNAFEKHKDIALEFEYWIEHKSYMADGCIVEGYSASQLAAITEYLDGESAFLLLIELRENPQKAKKRISDGFKRK</sequence>
<comment type="caution">
    <text evidence="1">The sequence shown here is derived from an EMBL/GenBank/DDBJ whole genome shotgun (WGS) entry which is preliminary data.</text>
</comment>
<reference evidence="1 2" key="1">
    <citation type="submission" date="2015-11" db="EMBL/GenBank/DDBJ databases">
        <title>Butyribacter intestini gen. nov., sp. nov., a butyric acid-producing bacterium of the family Lachnospiraceae isolated from the human faeces.</title>
        <authorList>
            <person name="Zou Y."/>
            <person name="Xue W."/>
            <person name="Luo G."/>
            <person name="Lv M."/>
        </authorList>
    </citation>
    <scope>NUCLEOTIDE SEQUENCE [LARGE SCALE GENOMIC DNA]</scope>
    <source>
        <strain evidence="1 2">ACET-33324</strain>
    </source>
</reference>
<keyword evidence="2" id="KW-1185">Reference proteome</keyword>
<accession>A0A0V8QIK6</accession>
<dbReference type="STRING" id="290052.ASU35_05335"/>
<dbReference type="AlphaFoldDB" id="A0A0V8QIK6"/>
<name>A0A0V8QIK6_9FIRM</name>
<organism evidence="1 2">
    <name type="scientific">Acetivibrio ethanolgignens</name>
    <dbReference type="NCBI Taxonomy" id="290052"/>
    <lineage>
        <taxon>Bacteria</taxon>
        <taxon>Bacillati</taxon>
        <taxon>Bacillota</taxon>
        <taxon>Clostridia</taxon>
        <taxon>Eubacteriales</taxon>
        <taxon>Oscillospiraceae</taxon>
        <taxon>Acetivibrio</taxon>
    </lineage>
</organism>
<gene>
    <name evidence="1" type="ORF">ASU35_05335</name>
</gene>
<dbReference type="RefSeq" id="WP_058351360.1">
    <property type="nucleotide sequence ID" value="NZ_CABMMD010000013.1"/>
</dbReference>
<dbReference type="OrthoDB" id="2086107at2"/>
<evidence type="ECO:0000313" key="1">
    <source>
        <dbReference type="EMBL" id="KSV60384.1"/>
    </source>
</evidence>
<protein>
    <submittedName>
        <fullName evidence="1">Uncharacterized protein</fullName>
    </submittedName>
</protein>
<dbReference type="EMBL" id="LNAM01000013">
    <property type="protein sequence ID" value="KSV60384.1"/>
    <property type="molecule type" value="Genomic_DNA"/>
</dbReference>
<evidence type="ECO:0000313" key="2">
    <source>
        <dbReference type="Proteomes" id="UP000054874"/>
    </source>
</evidence>
<dbReference type="Proteomes" id="UP000054874">
    <property type="component" value="Unassembled WGS sequence"/>
</dbReference>
<proteinExistence type="predicted"/>